<reference evidence="3 4" key="1">
    <citation type="journal article" date="2024" name="J Genomics">
        <title>Draft genome sequencing and assembly of Favolaschia claudopus CIRM-BRFM 2984 isolated from oak limbs.</title>
        <authorList>
            <person name="Navarro D."/>
            <person name="Drula E."/>
            <person name="Chaduli D."/>
            <person name="Cazenave R."/>
            <person name="Ahrendt S."/>
            <person name="Wang J."/>
            <person name="Lipzen A."/>
            <person name="Daum C."/>
            <person name="Barry K."/>
            <person name="Grigoriev I.V."/>
            <person name="Favel A."/>
            <person name="Rosso M.N."/>
            <person name="Martin F."/>
        </authorList>
    </citation>
    <scope>NUCLEOTIDE SEQUENCE [LARGE SCALE GENOMIC DNA]</scope>
    <source>
        <strain evidence="3 4">CIRM-BRFM 2984</strain>
    </source>
</reference>
<feature type="signal peptide" evidence="2">
    <location>
        <begin position="1"/>
        <end position="18"/>
    </location>
</feature>
<feature type="region of interest" description="Disordered" evidence="1">
    <location>
        <begin position="259"/>
        <end position="322"/>
    </location>
</feature>
<dbReference type="Proteomes" id="UP001362999">
    <property type="component" value="Unassembled WGS sequence"/>
</dbReference>
<dbReference type="AlphaFoldDB" id="A0AAW0CQ79"/>
<evidence type="ECO:0000313" key="3">
    <source>
        <dbReference type="EMBL" id="KAK7042256.1"/>
    </source>
</evidence>
<evidence type="ECO:0000256" key="1">
    <source>
        <dbReference type="SAM" id="MobiDB-lite"/>
    </source>
</evidence>
<feature type="region of interest" description="Disordered" evidence="1">
    <location>
        <begin position="118"/>
        <end position="142"/>
    </location>
</feature>
<name>A0AAW0CQ79_9AGAR</name>
<protein>
    <submittedName>
        <fullName evidence="3">Uncharacterized protein</fullName>
    </submittedName>
</protein>
<evidence type="ECO:0000256" key="2">
    <source>
        <dbReference type="SAM" id="SignalP"/>
    </source>
</evidence>
<feature type="chain" id="PRO_5043664995" evidence="2">
    <location>
        <begin position="19"/>
        <end position="423"/>
    </location>
</feature>
<evidence type="ECO:0000313" key="4">
    <source>
        <dbReference type="Proteomes" id="UP001362999"/>
    </source>
</evidence>
<feature type="compositionally biased region" description="Polar residues" evidence="1">
    <location>
        <begin position="290"/>
        <end position="299"/>
    </location>
</feature>
<keyword evidence="4" id="KW-1185">Reference proteome</keyword>
<organism evidence="3 4">
    <name type="scientific">Favolaschia claudopus</name>
    <dbReference type="NCBI Taxonomy" id="2862362"/>
    <lineage>
        <taxon>Eukaryota</taxon>
        <taxon>Fungi</taxon>
        <taxon>Dikarya</taxon>
        <taxon>Basidiomycota</taxon>
        <taxon>Agaricomycotina</taxon>
        <taxon>Agaricomycetes</taxon>
        <taxon>Agaricomycetidae</taxon>
        <taxon>Agaricales</taxon>
        <taxon>Marasmiineae</taxon>
        <taxon>Mycenaceae</taxon>
        <taxon>Favolaschia</taxon>
    </lineage>
</organism>
<accession>A0AAW0CQ79</accession>
<proteinExistence type="predicted"/>
<gene>
    <name evidence="3" type="ORF">R3P38DRAFT_2889398</name>
</gene>
<keyword evidence="2" id="KW-0732">Signal</keyword>
<dbReference type="EMBL" id="JAWWNJ010000013">
    <property type="protein sequence ID" value="KAK7042256.1"/>
    <property type="molecule type" value="Genomic_DNA"/>
</dbReference>
<sequence length="423" mass="47022">MFFLGLTLTFLHLSLCDAMDLEGRGNPAPSHFAKNTPIEMHPPVSPRLLQRRSLDREGRAIARIVFAHGIRVQTIARVCAVSDETVISAIENKATTKDHDKAENDYFYVSAEYRNQYPPLPNSKTAPPTTTPAKNISGDQTASMSTLHCSRTRFSSRDSKIRTSNLKLNANFQNPTPEDFQANHSVSSNASMGPGAKLDRRGRAICRIVYRHVGNYSRIAAVFAINHRRVRNAIQNQCSPRDIVAEDYDVAGDAFRHAYPLPSETEDRGKVNKRPQSPELGNVAPKRAKNSATSTTSKRTPSPELGAPPPPKPTKKPAAPTLKRPLEIPIVEIITRPRPKPKNKSEAVLMENFLKDIGGFDLSDWQKTFEEKGLKTMKDLKTLSSLEEKRLEKTLMRLFAGKMSEVHIVLLADALVDLVKKSA</sequence>
<comment type="caution">
    <text evidence="3">The sequence shown here is derived from an EMBL/GenBank/DDBJ whole genome shotgun (WGS) entry which is preliminary data.</text>
</comment>